<protein>
    <submittedName>
        <fullName evidence="1">HAD family phosphatase</fullName>
    </submittedName>
</protein>
<dbReference type="SFLD" id="SFLDS00003">
    <property type="entry name" value="Haloacid_Dehalogenase"/>
    <property type="match status" value="1"/>
</dbReference>
<dbReference type="SUPFAM" id="SSF56784">
    <property type="entry name" value="HAD-like"/>
    <property type="match status" value="1"/>
</dbReference>
<gene>
    <name evidence="1" type="ORF">C1O66_10300</name>
</gene>
<accession>A0A2N8KWP0</accession>
<dbReference type="PRINTS" id="PR00413">
    <property type="entry name" value="HADHALOGNASE"/>
</dbReference>
<name>A0A2N8KWP0_9BURK</name>
<evidence type="ECO:0000313" key="1">
    <source>
        <dbReference type="EMBL" id="PND37878.1"/>
    </source>
</evidence>
<dbReference type="AlphaFoldDB" id="A0A2N8KWP0"/>
<dbReference type="PANTHER" id="PTHR18901:SF38">
    <property type="entry name" value="PSEUDOURIDINE-5'-PHOSPHATASE"/>
    <property type="match status" value="1"/>
</dbReference>
<organism evidence="1 2">
    <name type="scientific">Kinneretia aquatilis</name>
    <dbReference type="NCBI Taxonomy" id="2070761"/>
    <lineage>
        <taxon>Bacteria</taxon>
        <taxon>Pseudomonadati</taxon>
        <taxon>Pseudomonadota</taxon>
        <taxon>Betaproteobacteria</taxon>
        <taxon>Burkholderiales</taxon>
        <taxon>Sphaerotilaceae</taxon>
        <taxon>Roseateles</taxon>
    </lineage>
</organism>
<keyword evidence="2" id="KW-1185">Reference proteome</keyword>
<dbReference type="NCBIfam" id="TIGR01509">
    <property type="entry name" value="HAD-SF-IA-v3"/>
    <property type="match status" value="1"/>
</dbReference>
<dbReference type="PANTHER" id="PTHR18901">
    <property type="entry name" value="2-DEOXYGLUCOSE-6-PHOSPHATE PHOSPHATASE 2"/>
    <property type="match status" value="1"/>
</dbReference>
<dbReference type="Proteomes" id="UP000235916">
    <property type="component" value="Unassembled WGS sequence"/>
</dbReference>
<dbReference type="RefSeq" id="WP_102767798.1">
    <property type="nucleotide sequence ID" value="NZ_POSP01000003.1"/>
</dbReference>
<dbReference type="Gene3D" id="1.10.150.240">
    <property type="entry name" value="Putative phosphatase, domain 2"/>
    <property type="match status" value="1"/>
</dbReference>
<dbReference type="SFLD" id="SFLDG01129">
    <property type="entry name" value="C1.5:_HAD__Beta-PGM__Phosphata"/>
    <property type="match status" value="1"/>
</dbReference>
<sequence length="224" mass="24007">MPHTGRRFTAAIFDMDGLLLDSERPIRDAWLRQSAAAGTPLSEVDYLKTVGINRRDSLRVLSDLLGSHAIAEAMYEAVDREVEAQFQGQGFALRPGALGLLQALQARRVPCAVASSTRHAEVLRRLGLAGLLGFFGPIHGGDQVARGKPHPDLFELAARSLGCPPEQTLVFEDSSFGARGALTAGAGVVLVPDLKSPDPEITPRCLVLSSLENALPLSEAWFMA</sequence>
<evidence type="ECO:0000313" key="2">
    <source>
        <dbReference type="Proteomes" id="UP000235916"/>
    </source>
</evidence>
<proteinExistence type="predicted"/>
<dbReference type="InterPro" id="IPR036412">
    <property type="entry name" value="HAD-like_sf"/>
</dbReference>
<dbReference type="CDD" id="cd07505">
    <property type="entry name" value="HAD_BPGM-like"/>
    <property type="match status" value="1"/>
</dbReference>
<dbReference type="Pfam" id="PF00702">
    <property type="entry name" value="Hydrolase"/>
    <property type="match status" value="1"/>
</dbReference>
<dbReference type="OrthoDB" id="5293434at2"/>
<dbReference type="Gene3D" id="3.40.50.1000">
    <property type="entry name" value="HAD superfamily/HAD-like"/>
    <property type="match status" value="1"/>
</dbReference>
<dbReference type="InterPro" id="IPR023214">
    <property type="entry name" value="HAD_sf"/>
</dbReference>
<dbReference type="EMBL" id="POSP01000003">
    <property type="protein sequence ID" value="PND37878.1"/>
    <property type="molecule type" value="Genomic_DNA"/>
</dbReference>
<reference evidence="1 2" key="1">
    <citation type="submission" date="2018-01" db="EMBL/GenBank/DDBJ databases">
        <title>Draft genome sequence of Paucibacter aquatile CR182 isolated from freshwater of the Nakdong River.</title>
        <authorList>
            <person name="Choi A."/>
            <person name="Chung E.J."/>
        </authorList>
    </citation>
    <scope>NUCLEOTIDE SEQUENCE [LARGE SCALE GENOMIC DNA]</scope>
    <source>
        <strain evidence="1 2">CR182</strain>
    </source>
</reference>
<dbReference type="InterPro" id="IPR006439">
    <property type="entry name" value="HAD-SF_hydro_IA"/>
</dbReference>
<comment type="caution">
    <text evidence="1">The sequence shown here is derived from an EMBL/GenBank/DDBJ whole genome shotgun (WGS) entry which is preliminary data.</text>
</comment>
<dbReference type="InterPro" id="IPR023198">
    <property type="entry name" value="PGP-like_dom2"/>
</dbReference>